<protein>
    <submittedName>
        <fullName evidence="1">Retrotransposon protein</fullName>
    </submittedName>
</protein>
<dbReference type="EMBL" id="SSTD01010531">
    <property type="protein sequence ID" value="TYK11698.1"/>
    <property type="molecule type" value="Genomic_DNA"/>
</dbReference>
<organism evidence="1 2">
    <name type="scientific">Cucumis melo var. makuwa</name>
    <name type="common">Oriental melon</name>
    <dbReference type="NCBI Taxonomy" id="1194695"/>
    <lineage>
        <taxon>Eukaryota</taxon>
        <taxon>Viridiplantae</taxon>
        <taxon>Streptophyta</taxon>
        <taxon>Embryophyta</taxon>
        <taxon>Tracheophyta</taxon>
        <taxon>Spermatophyta</taxon>
        <taxon>Magnoliopsida</taxon>
        <taxon>eudicotyledons</taxon>
        <taxon>Gunneridae</taxon>
        <taxon>Pentapetalae</taxon>
        <taxon>rosids</taxon>
        <taxon>fabids</taxon>
        <taxon>Cucurbitales</taxon>
        <taxon>Cucurbitaceae</taxon>
        <taxon>Benincaseae</taxon>
        <taxon>Cucumis</taxon>
    </lineage>
</organism>
<dbReference type="PANTHER" id="PTHR15503:SF45">
    <property type="entry name" value="RNA-DIRECTED DNA POLYMERASE HOMOLOG"/>
    <property type="match status" value="1"/>
</dbReference>
<dbReference type="Gene3D" id="3.10.10.10">
    <property type="entry name" value="HIV Type 1 Reverse Transcriptase, subunit A, domain 1"/>
    <property type="match status" value="1"/>
</dbReference>
<gene>
    <name evidence="1" type="ORF">E5676_scaffold304G00060</name>
</gene>
<evidence type="ECO:0000313" key="2">
    <source>
        <dbReference type="Proteomes" id="UP000321947"/>
    </source>
</evidence>
<dbReference type="InterPro" id="IPR043502">
    <property type="entry name" value="DNA/RNA_pol_sf"/>
</dbReference>
<proteinExistence type="predicted"/>
<sequence>MKATKLISHGTWSILASVLDTREPEVSLSSELVIDFAIELEPGTAPISRALYRMAPAELKELKVHLQKLLYKGFSRPSVSPWGAIVLFMKKKDGSMRLCIDYRELKERSKASTGFHQRADVFRRFELGDGVGEGKGRGKLASDREGSVTCHMGTQFCFRVYVSVFQYSVFNKNLVFPLHDVFHVSMLRKYVVDPTHVVDFEPLQINENMSHKE</sequence>
<reference evidence="1 2" key="1">
    <citation type="submission" date="2019-08" db="EMBL/GenBank/DDBJ databases">
        <title>Draft genome sequences of two oriental melons (Cucumis melo L. var makuwa).</title>
        <authorList>
            <person name="Kwon S.-Y."/>
        </authorList>
    </citation>
    <scope>NUCLEOTIDE SEQUENCE [LARGE SCALE GENOMIC DNA]</scope>
    <source>
        <strain evidence="2">cv. Chang Bougi</strain>
        <tissue evidence="1">Leaf</tissue>
    </source>
</reference>
<dbReference type="AlphaFoldDB" id="A0A5D3CKK9"/>
<dbReference type="InterPro" id="IPR032567">
    <property type="entry name" value="RTL1-rel"/>
</dbReference>
<name>A0A5D3CKK9_CUCMM</name>
<dbReference type="Proteomes" id="UP000321947">
    <property type="component" value="Unassembled WGS sequence"/>
</dbReference>
<dbReference type="PANTHER" id="PTHR15503">
    <property type="entry name" value="LDOC1 RELATED"/>
    <property type="match status" value="1"/>
</dbReference>
<comment type="caution">
    <text evidence="1">The sequence shown here is derived from an EMBL/GenBank/DDBJ whole genome shotgun (WGS) entry which is preliminary data.</text>
</comment>
<accession>A0A5D3CKK9</accession>
<dbReference type="SUPFAM" id="SSF56672">
    <property type="entry name" value="DNA/RNA polymerases"/>
    <property type="match status" value="1"/>
</dbReference>
<evidence type="ECO:0000313" key="1">
    <source>
        <dbReference type="EMBL" id="TYK11698.1"/>
    </source>
</evidence>